<dbReference type="EMBL" id="ASGP02000008">
    <property type="protein sequence ID" value="KAH9493928.1"/>
    <property type="molecule type" value="Genomic_DNA"/>
</dbReference>
<reference evidence="1" key="2">
    <citation type="journal article" date="2022" name="Res Sq">
        <title>Comparative Genomics Reveals Insights into the Divergent Evolution of Astigmatic Mites and Household Pest Adaptations.</title>
        <authorList>
            <person name="Xiong Q."/>
            <person name="Wan A.T.-Y."/>
            <person name="Liu X.-Y."/>
            <person name="Fung C.S.-H."/>
            <person name="Xiao X."/>
            <person name="Malainual N."/>
            <person name="Hou J."/>
            <person name="Wang L."/>
            <person name="Wang M."/>
            <person name="Yang K."/>
            <person name="Cui Y."/>
            <person name="Leung E."/>
            <person name="Nong W."/>
            <person name="Shin S.-K."/>
            <person name="Au S."/>
            <person name="Jeong K.Y."/>
            <person name="Chew F.T."/>
            <person name="Hui J."/>
            <person name="Leung T.F."/>
            <person name="Tungtrongchitr A."/>
            <person name="Zhong N."/>
            <person name="Liu Z."/>
            <person name="Tsui S."/>
        </authorList>
    </citation>
    <scope>NUCLEOTIDE SEQUENCE</scope>
    <source>
        <strain evidence="1">Derf</strain>
        <tissue evidence="1">Whole organism</tissue>
    </source>
</reference>
<dbReference type="Proteomes" id="UP000790347">
    <property type="component" value="Unassembled WGS sequence"/>
</dbReference>
<comment type="caution">
    <text evidence="1">The sequence shown here is derived from an EMBL/GenBank/DDBJ whole genome shotgun (WGS) entry which is preliminary data.</text>
</comment>
<dbReference type="AlphaFoldDB" id="A0A922HNB0"/>
<name>A0A922HNB0_DERFA</name>
<reference evidence="1" key="1">
    <citation type="submission" date="2013-05" db="EMBL/GenBank/DDBJ databases">
        <authorList>
            <person name="Yim A.K.Y."/>
            <person name="Chan T.F."/>
            <person name="Ji K.M."/>
            <person name="Liu X.Y."/>
            <person name="Zhou J.W."/>
            <person name="Li R.Q."/>
            <person name="Yang K.Y."/>
            <person name="Li J."/>
            <person name="Li M."/>
            <person name="Law P.T.W."/>
            <person name="Wu Y.L."/>
            <person name="Cai Z.L."/>
            <person name="Qin H."/>
            <person name="Bao Y."/>
            <person name="Leung R.K.K."/>
            <person name="Ng P.K.S."/>
            <person name="Zou J."/>
            <person name="Zhong X.J."/>
            <person name="Ran P.X."/>
            <person name="Zhong N.S."/>
            <person name="Liu Z.G."/>
            <person name="Tsui S.K.W."/>
        </authorList>
    </citation>
    <scope>NUCLEOTIDE SEQUENCE</scope>
    <source>
        <strain evidence="1">Derf</strain>
        <tissue evidence="1">Whole organism</tissue>
    </source>
</reference>
<proteinExistence type="predicted"/>
<keyword evidence="2" id="KW-1185">Reference proteome</keyword>
<evidence type="ECO:0000313" key="1">
    <source>
        <dbReference type="EMBL" id="KAH9493928.1"/>
    </source>
</evidence>
<evidence type="ECO:0000313" key="2">
    <source>
        <dbReference type="Proteomes" id="UP000790347"/>
    </source>
</evidence>
<protein>
    <submittedName>
        <fullName evidence="1">Uncharacterized protein</fullName>
    </submittedName>
</protein>
<gene>
    <name evidence="1" type="ORF">DERF_014653</name>
</gene>
<organism evidence="1 2">
    <name type="scientific">Dermatophagoides farinae</name>
    <name type="common">American house dust mite</name>
    <dbReference type="NCBI Taxonomy" id="6954"/>
    <lineage>
        <taxon>Eukaryota</taxon>
        <taxon>Metazoa</taxon>
        <taxon>Ecdysozoa</taxon>
        <taxon>Arthropoda</taxon>
        <taxon>Chelicerata</taxon>
        <taxon>Arachnida</taxon>
        <taxon>Acari</taxon>
        <taxon>Acariformes</taxon>
        <taxon>Sarcoptiformes</taxon>
        <taxon>Astigmata</taxon>
        <taxon>Psoroptidia</taxon>
        <taxon>Analgoidea</taxon>
        <taxon>Pyroglyphidae</taxon>
        <taxon>Dermatophagoidinae</taxon>
        <taxon>Dermatophagoides</taxon>
    </lineage>
</organism>
<accession>A0A922HNB0</accession>
<sequence length="34" mass="3842">MTTTMPTALNIRPLTAAFTGYPFQARLTHLNKYT</sequence>